<evidence type="ECO:0000256" key="4">
    <source>
        <dbReference type="ARBA" id="ARBA00022692"/>
    </source>
</evidence>
<sequence length="204" mass="22345">MVDIFIQGGPVMIPLGLLSLIGFAVFLERIWYLRRNRANTDELVEEVHVALEQERLLEAVQIAKRHRGPVAAVLSVAVANFDRPSRELRERIEQAGQDEVYKMERRLVWLETIAAIAPLLGLLGTVLGIIDSFQILSAAQGVGDPAAISSGIAQALITTAAGLIIAIPTLFAHNWLSSIVDRRVQDMNRAASEVVEIHNLRGVA</sequence>
<evidence type="ECO:0000256" key="1">
    <source>
        <dbReference type="ARBA" id="ARBA00004651"/>
    </source>
</evidence>
<dbReference type="InterPro" id="IPR050790">
    <property type="entry name" value="ExbB/TolQ_transport"/>
</dbReference>
<keyword evidence="5 8" id="KW-0653">Protein transport</keyword>
<dbReference type="PANTHER" id="PTHR30625">
    <property type="entry name" value="PROTEIN TOLQ"/>
    <property type="match status" value="1"/>
</dbReference>
<keyword evidence="7 9" id="KW-0472">Membrane</keyword>
<evidence type="ECO:0000256" key="2">
    <source>
        <dbReference type="ARBA" id="ARBA00022448"/>
    </source>
</evidence>
<evidence type="ECO:0000259" key="10">
    <source>
        <dbReference type="Pfam" id="PF01618"/>
    </source>
</evidence>
<dbReference type="GO" id="GO:0017038">
    <property type="term" value="P:protein import"/>
    <property type="evidence" value="ECO:0007669"/>
    <property type="project" value="TreeGrafter"/>
</dbReference>
<dbReference type="InterPro" id="IPR002898">
    <property type="entry name" value="MotA_ExbB_proton_chnl"/>
</dbReference>
<reference evidence="12" key="2">
    <citation type="journal article" date="2016" name="Int. J. Syst. Evol. Microbiol.">
        <title>Complete genome sequence and cell structure of Limnochorda pilosa, a Gram-negative spore-former within the phylum Firmicutes.</title>
        <authorList>
            <person name="Watanabe M."/>
            <person name="Kojima H."/>
            <person name="Fukui M."/>
        </authorList>
    </citation>
    <scope>NUCLEOTIDE SEQUENCE [LARGE SCALE GENOMIC DNA]</scope>
    <source>
        <strain evidence="12">HC45</strain>
    </source>
</reference>
<dbReference type="PANTHER" id="PTHR30625:SF15">
    <property type="entry name" value="BIOPOLYMER TRANSPORT PROTEIN EXBB"/>
    <property type="match status" value="1"/>
</dbReference>
<keyword evidence="2 8" id="KW-0813">Transport</keyword>
<feature type="transmembrane region" description="Helical" evidence="9">
    <location>
        <begin position="107"/>
        <end position="130"/>
    </location>
</feature>
<dbReference type="PATRIC" id="fig|1555112.3.peg.1745"/>
<feature type="domain" description="MotA/TolQ/ExbB proton channel" evidence="10">
    <location>
        <begin position="82"/>
        <end position="188"/>
    </location>
</feature>
<keyword evidence="3" id="KW-1003">Cell membrane</keyword>
<evidence type="ECO:0000256" key="7">
    <source>
        <dbReference type="ARBA" id="ARBA00023136"/>
    </source>
</evidence>
<proteinExistence type="inferred from homology"/>
<evidence type="ECO:0000256" key="8">
    <source>
        <dbReference type="RuleBase" id="RU004057"/>
    </source>
</evidence>
<evidence type="ECO:0000256" key="3">
    <source>
        <dbReference type="ARBA" id="ARBA00022475"/>
    </source>
</evidence>
<dbReference type="EMBL" id="AP014924">
    <property type="protein sequence ID" value="BAS27557.1"/>
    <property type="molecule type" value="Genomic_DNA"/>
</dbReference>
<protein>
    <submittedName>
        <fullName evidence="11">MotA/TolQ/ExbB proton channel family protein</fullName>
    </submittedName>
</protein>
<evidence type="ECO:0000256" key="6">
    <source>
        <dbReference type="ARBA" id="ARBA00022989"/>
    </source>
</evidence>
<name>A0A0K2SKL2_LIMPI</name>
<dbReference type="Proteomes" id="UP000065807">
    <property type="component" value="Chromosome"/>
</dbReference>
<comment type="subcellular location">
    <subcellularLocation>
        <location evidence="1">Cell membrane</location>
        <topology evidence="1">Multi-pass membrane protein</topology>
    </subcellularLocation>
    <subcellularLocation>
        <location evidence="8">Membrane</location>
        <topology evidence="8">Multi-pass membrane protein</topology>
    </subcellularLocation>
</comment>
<accession>A0A0K2SKL2</accession>
<dbReference type="AlphaFoldDB" id="A0A0K2SKL2"/>
<gene>
    <name evidence="11" type="ORF">LIP_1711</name>
</gene>
<feature type="transmembrane region" description="Helical" evidence="9">
    <location>
        <begin position="150"/>
        <end position="173"/>
    </location>
</feature>
<dbReference type="OrthoDB" id="4045at2"/>
<keyword evidence="4 9" id="KW-0812">Transmembrane</keyword>
<organism evidence="11 12">
    <name type="scientific">Limnochorda pilosa</name>
    <dbReference type="NCBI Taxonomy" id="1555112"/>
    <lineage>
        <taxon>Bacteria</taxon>
        <taxon>Bacillati</taxon>
        <taxon>Bacillota</taxon>
        <taxon>Limnochordia</taxon>
        <taxon>Limnochordales</taxon>
        <taxon>Limnochordaceae</taxon>
        <taxon>Limnochorda</taxon>
    </lineage>
</organism>
<evidence type="ECO:0000313" key="11">
    <source>
        <dbReference type="EMBL" id="BAS27557.1"/>
    </source>
</evidence>
<reference evidence="12" key="1">
    <citation type="submission" date="2015-07" db="EMBL/GenBank/DDBJ databases">
        <title>Complete genome sequence and phylogenetic analysis of Limnochorda pilosa.</title>
        <authorList>
            <person name="Watanabe M."/>
            <person name="Kojima H."/>
            <person name="Fukui M."/>
        </authorList>
    </citation>
    <scope>NUCLEOTIDE SEQUENCE [LARGE SCALE GENOMIC DNA]</scope>
    <source>
        <strain evidence="12">HC45</strain>
    </source>
</reference>
<evidence type="ECO:0000313" key="12">
    <source>
        <dbReference type="Proteomes" id="UP000065807"/>
    </source>
</evidence>
<keyword evidence="6 9" id="KW-1133">Transmembrane helix</keyword>
<dbReference type="GO" id="GO:0005886">
    <property type="term" value="C:plasma membrane"/>
    <property type="evidence" value="ECO:0007669"/>
    <property type="project" value="UniProtKB-SubCell"/>
</dbReference>
<comment type="similarity">
    <text evidence="8">Belongs to the exbB/tolQ family.</text>
</comment>
<keyword evidence="12" id="KW-1185">Reference proteome</keyword>
<dbReference type="STRING" id="1555112.LIP_1711"/>
<dbReference type="Pfam" id="PF01618">
    <property type="entry name" value="MotA_ExbB"/>
    <property type="match status" value="1"/>
</dbReference>
<feature type="transmembrane region" description="Helical" evidence="9">
    <location>
        <begin position="6"/>
        <end position="27"/>
    </location>
</feature>
<dbReference type="RefSeq" id="WP_068136575.1">
    <property type="nucleotide sequence ID" value="NZ_AP014924.1"/>
</dbReference>
<evidence type="ECO:0000256" key="9">
    <source>
        <dbReference type="SAM" id="Phobius"/>
    </source>
</evidence>
<dbReference type="KEGG" id="lpil:LIP_1711"/>
<evidence type="ECO:0000256" key="5">
    <source>
        <dbReference type="ARBA" id="ARBA00022927"/>
    </source>
</evidence>